<keyword evidence="2" id="KW-1185">Reference proteome</keyword>
<dbReference type="EMBL" id="JYDP01001076">
    <property type="protein sequence ID" value="KRY98960.1"/>
    <property type="molecule type" value="Genomic_DNA"/>
</dbReference>
<name>A0A0V1GLG2_9BILA</name>
<gene>
    <name evidence="1" type="ORF">T11_15862</name>
</gene>
<comment type="caution">
    <text evidence="1">The sequence shown here is derived from an EMBL/GenBank/DDBJ whole genome shotgun (WGS) entry which is preliminary data.</text>
</comment>
<organism evidence="1 2">
    <name type="scientific">Trichinella zimbabwensis</name>
    <dbReference type="NCBI Taxonomy" id="268475"/>
    <lineage>
        <taxon>Eukaryota</taxon>
        <taxon>Metazoa</taxon>
        <taxon>Ecdysozoa</taxon>
        <taxon>Nematoda</taxon>
        <taxon>Enoplea</taxon>
        <taxon>Dorylaimia</taxon>
        <taxon>Trichinellida</taxon>
        <taxon>Trichinellidae</taxon>
        <taxon>Trichinella</taxon>
    </lineage>
</organism>
<proteinExistence type="predicted"/>
<sequence>LFIHVQTDNNIGKGKFDHFKSEQQFCLQSKERLHFQTL</sequence>
<protein>
    <submittedName>
        <fullName evidence="1">Uncharacterized protein</fullName>
    </submittedName>
</protein>
<feature type="non-terminal residue" evidence="1">
    <location>
        <position position="38"/>
    </location>
</feature>
<evidence type="ECO:0000313" key="2">
    <source>
        <dbReference type="Proteomes" id="UP000055024"/>
    </source>
</evidence>
<reference evidence="1 2" key="1">
    <citation type="submission" date="2015-01" db="EMBL/GenBank/DDBJ databases">
        <title>Evolution of Trichinella species and genotypes.</title>
        <authorList>
            <person name="Korhonen P.K."/>
            <person name="Edoardo P."/>
            <person name="Giuseppe L.R."/>
            <person name="Gasser R.B."/>
        </authorList>
    </citation>
    <scope>NUCLEOTIDE SEQUENCE [LARGE SCALE GENOMIC DNA]</scope>
    <source>
        <strain evidence="1">ISS1029</strain>
    </source>
</reference>
<dbReference type="AlphaFoldDB" id="A0A0V1GLG2"/>
<evidence type="ECO:0000313" key="1">
    <source>
        <dbReference type="EMBL" id="KRY98960.1"/>
    </source>
</evidence>
<dbReference type="Proteomes" id="UP000055024">
    <property type="component" value="Unassembled WGS sequence"/>
</dbReference>
<feature type="non-terminal residue" evidence="1">
    <location>
        <position position="1"/>
    </location>
</feature>
<accession>A0A0V1GLG2</accession>